<accession>A0A517RKT4</accession>
<evidence type="ECO:0000313" key="1">
    <source>
        <dbReference type="EMBL" id="QDT44494.1"/>
    </source>
</evidence>
<dbReference type="EMBL" id="CP036269">
    <property type="protein sequence ID" value="QDT44494.1"/>
    <property type="molecule type" value="Genomic_DNA"/>
</dbReference>
<keyword evidence="2" id="KW-1185">Reference proteome</keyword>
<gene>
    <name evidence="1" type="ORF">Pan241w_46040</name>
</gene>
<sequence>MVKYYIATHYKNLESRKNGRFVFPNSLSPIEKENTGGAD</sequence>
<dbReference type="KEGG" id="gaz:Pan241w_46040"/>
<reference evidence="1 2" key="1">
    <citation type="submission" date="2019-02" db="EMBL/GenBank/DDBJ databases">
        <title>Deep-cultivation of Planctomycetes and their phenomic and genomic characterization uncovers novel biology.</title>
        <authorList>
            <person name="Wiegand S."/>
            <person name="Jogler M."/>
            <person name="Boedeker C."/>
            <person name="Pinto D."/>
            <person name="Vollmers J."/>
            <person name="Rivas-Marin E."/>
            <person name="Kohn T."/>
            <person name="Peeters S.H."/>
            <person name="Heuer A."/>
            <person name="Rast P."/>
            <person name="Oberbeckmann S."/>
            <person name="Bunk B."/>
            <person name="Jeske O."/>
            <person name="Meyerdierks A."/>
            <person name="Storesund J.E."/>
            <person name="Kallscheuer N."/>
            <person name="Luecker S."/>
            <person name="Lage O.M."/>
            <person name="Pohl T."/>
            <person name="Merkel B.J."/>
            <person name="Hornburger P."/>
            <person name="Mueller R.-W."/>
            <person name="Bruemmer F."/>
            <person name="Labrenz M."/>
            <person name="Spormann A.M."/>
            <person name="Op den Camp H."/>
            <person name="Overmann J."/>
            <person name="Amann R."/>
            <person name="Jetten M.S.M."/>
            <person name="Mascher T."/>
            <person name="Medema M.H."/>
            <person name="Devos D.P."/>
            <person name="Kaster A.-K."/>
            <person name="Ovreas L."/>
            <person name="Rohde M."/>
            <person name="Galperin M.Y."/>
            <person name="Jogler C."/>
        </authorList>
    </citation>
    <scope>NUCLEOTIDE SEQUENCE [LARGE SCALE GENOMIC DNA]</scope>
    <source>
        <strain evidence="1 2">Pan241w</strain>
    </source>
</reference>
<name>A0A517RKT4_9PLAN</name>
<organism evidence="1 2">
    <name type="scientific">Gimesia alba</name>
    <dbReference type="NCBI Taxonomy" id="2527973"/>
    <lineage>
        <taxon>Bacteria</taxon>
        <taxon>Pseudomonadati</taxon>
        <taxon>Planctomycetota</taxon>
        <taxon>Planctomycetia</taxon>
        <taxon>Planctomycetales</taxon>
        <taxon>Planctomycetaceae</taxon>
        <taxon>Gimesia</taxon>
    </lineage>
</organism>
<dbReference type="AlphaFoldDB" id="A0A517RKT4"/>
<proteinExistence type="predicted"/>
<evidence type="ECO:0000313" key="2">
    <source>
        <dbReference type="Proteomes" id="UP000317171"/>
    </source>
</evidence>
<dbReference type="Proteomes" id="UP000317171">
    <property type="component" value="Chromosome"/>
</dbReference>
<protein>
    <submittedName>
        <fullName evidence="1">Uncharacterized protein</fullName>
    </submittedName>
</protein>